<comment type="subcellular location">
    <subcellularLocation>
        <location evidence="1">Cell membrane</location>
        <topology evidence="1">Multi-pass membrane protein</topology>
    </subcellularLocation>
</comment>
<keyword evidence="2" id="KW-0813">Transport</keyword>
<keyword evidence="3" id="KW-1003">Cell membrane</keyword>
<dbReference type="GO" id="GO:0005886">
    <property type="term" value="C:plasma membrane"/>
    <property type="evidence" value="ECO:0007669"/>
    <property type="project" value="UniProtKB-SubCell"/>
</dbReference>
<feature type="transmembrane region" description="Helical" evidence="8">
    <location>
        <begin position="329"/>
        <end position="346"/>
    </location>
</feature>
<organism evidence="9 10">
    <name type="scientific">Parachlamydia acanthamoebae</name>
    <dbReference type="NCBI Taxonomy" id="83552"/>
    <lineage>
        <taxon>Bacteria</taxon>
        <taxon>Pseudomonadati</taxon>
        <taxon>Chlamydiota</taxon>
        <taxon>Chlamydiia</taxon>
        <taxon>Parachlamydiales</taxon>
        <taxon>Parachlamydiaceae</taxon>
        <taxon>Parachlamydia</taxon>
    </lineage>
</organism>
<accession>A0A0C1BZ74</accession>
<gene>
    <name evidence="9" type="primary">gltT</name>
    <name evidence="9" type="ORF">DB43_HL00250</name>
</gene>
<dbReference type="Pfam" id="PF00375">
    <property type="entry name" value="SDF"/>
    <property type="match status" value="1"/>
</dbReference>
<evidence type="ECO:0000256" key="3">
    <source>
        <dbReference type="ARBA" id="ARBA00022475"/>
    </source>
</evidence>
<evidence type="ECO:0000313" key="9">
    <source>
        <dbReference type="EMBL" id="KIA76716.1"/>
    </source>
</evidence>
<dbReference type="AlphaFoldDB" id="A0A0C1BZ74"/>
<evidence type="ECO:0000256" key="7">
    <source>
        <dbReference type="ARBA" id="ARBA00023136"/>
    </source>
</evidence>
<dbReference type="GO" id="GO:0006835">
    <property type="term" value="P:dicarboxylic acid transport"/>
    <property type="evidence" value="ECO:0007669"/>
    <property type="project" value="TreeGrafter"/>
</dbReference>
<feature type="transmembrane region" description="Helical" evidence="8">
    <location>
        <begin position="12"/>
        <end position="33"/>
    </location>
</feature>
<evidence type="ECO:0000313" key="10">
    <source>
        <dbReference type="Proteomes" id="UP000031307"/>
    </source>
</evidence>
<dbReference type="InterPro" id="IPR036458">
    <property type="entry name" value="Na:dicarbo_symporter_sf"/>
</dbReference>
<keyword evidence="5" id="KW-0769">Symport</keyword>
<dbReference type="InterPro" id="IPR001991">
    <property type="entry name" value="Na-dicarboxylate_symporter"/>
</dbReference>
<dbReference type="PANTHER" id="PTHR42865">
    <property type="entry name" value="PROTON/GLUTAMATE-ASPARTATE SYMPORTER"/>
    <property type="match status" value="1"/>
</dbReference>
<feature type="transmembrane region" description="Helical" evidence="8">
    <location>
        <begin position="148"/>
        <end position="166"/>
    </location>
</feature>
<dbReference type="PRINTS" id="PR00173">
    <property type="entry name" value="EDTRNSPORT"/>
</dbReference>
<feature type="transmembrane region" description="Helical" evidence="8">
    <location>
        <begin position="292"/>
        <end position="317"/>
    </location>
</feature>
<sequence length="422" mass="45286">MKQRLADLEEILMKLWLKILIALALGVATGLIWGPQAEILKPIGGVFLSLINMIIMLLVLASMTVGITSIHDPKKLGRVGLKSLMVFAFTTMAAIVMGLLFSQIFQVGEGLNLKQSTEIVLQTPPSLSEILLSIVPNNPIKSLVEGNVLQIIVFALFLGISINFAGEKGKPLLEFMESLADVMYRMTSIVMEFSPIGVFAIMASVAGSFGIAVLIPLIKFLLAYYTAAIVHCLVVFCSILWFMAKLSPLPFFKGMSDAIMVAFSTSSSSATLPVSMHCVQENLGVSKNISNFVLPLGSTVNMNGAAIFQGMAAVFIAHAYGIELDWQSLITLTVTATLSAIGAAGIPGSGFIMLTVVFTSIGLPIEGLAILAGIDRIREMGSTVLNILGDAVCAIYVAKQEGELDERQYYHEELVELEGSDI</sequence>
<dbReference type="GO" id="GO:0015293">
    <property type="term" value="F:symporter activity"/>
    <property type="evidence" value="ECO:0007669"/>
    <property type="project" value="UniProtKB-KW"/>
</dbReference>
<evidence type="ECO:0000256" key="6">
    <source>
        <dbReference type="ARBA" id="ARBA00022989"/>
    </source>
</evidence>
<protein>
    <submittedName>
        <fullName evidence="9">Proton/sodium-glutamate symport protein</fullName>
    </submittedName>
</protein>
<evidence type="ECO:0000256" key="1">
    <source>
        <dbReference type="ARBA" id="ARBA00004651"/>
    </source>
</evidence>
<feature type="transmembrane region" description="Helical" evidence="8">
    <location>
        <begin position="39"/>
        <end position="63"/>
    </location>
</feature>
<dbReference type="SUPFAM" id="SSF118215">
    <property type="entry name" value="Proton glutamate symport protein"/>
    <property type="match status" value="1"/>
</dbReference>
<dbReference type="Gene3D" id="1.10.3860.10">
    <property type="entry name" value="Sodium:dicarboxylate symporter"/>
    <property type="match status" value="1"/>
</dbReference>
<evidence type="ECO:0000256" key="2">
    <source>
        <dbReference type="ARBA" id="ARBA00022448"/>
    </source>
</evidence>
<feature type="transmembrane region" description="Helical" evidence="8">
    <location>
        <begin position="221"/>
        <end position="242"/>
    </location>
</feature>
<reference evidence="9 10" key="1">
    <citation type="journal article" date="2014" name="Mol. Biol. Evol.">
        <title>Massive expansion of Ubiquitination-related gene families within the Chlamydiae.</title>
        <authorList>
            <person name="Domman D."/>
            <person name="Collingro A."/>
            <person name="Lagkouvardos I."/>
            <person name="Gehre L."/>
            <person name="Weinmaier T."/>
            <person name="Rattei T."/>
            <person name="Subtil A."/>
            <person name="Horn M."/>
        </authorList>
    </citation>
    <scope>NUCLEOTIDE SEQUENCE [LARGE SCALE GENOMIC DNA]</scope>
    <source>
        <strain evidence="9 10">OEW1</strain>
    </source>
</reference>
<keyword evidence="7 8" id="KW-0472">Membrane</keyword>
<dbReference type="Proteomes" id="UP000031307">
    <property type="component" value="Unassembled WGS sequence"/>
</dbReference>
<dbReference type="PATRIC" id="fig|83552.4.peg.2177"/>
<evidence type="ECO:0000256" key="8">
    <source>
        <dbReference type="SAM" id="Phobius"/>
    </source>
</evidence>
<keyword evidence="4 8" id="KW-0812">Transmembrane</keyword>
<dbReference type="EMBL" id="JSAM01000107">
    <property type="protein sequence ID" value="KIA76716.1"/>
    <property type="molecule type" value="Genomic_DNA"/>
</dbReference>
<comment type="caution">
    <text evidence="9">The sequence shown here is derived from an EMBL/GenBank/DDBJ whole genome shotgun (WGS) entry which is preliminary data.</text>
</comment>
<evidence type="ECO:0000256" key="5">
    <source>
        <dbReference type="ARBA" id="ARBA00022847"/>
    </source>
</evidence>
<evidence type="ECO:0000256" key="4">
    <source>
        <dbReference type="ARBA" id="ARBA00022692"/>
    </source>
</evidence>
<keyword evidence="6 8" id="KW-1133">Transmembrane helix</keyword>
<feature type="transmembrane region" description="Helical" evidence="8">
    <location>
        <begin position="193"/>
        <end position="215"/>
    </location>
</feature>
<dbReference type="FunFam" id="1.10.3860.10:FF:000001">
    <property type="entry name" value="C4-dicarboxylate transport protein"/>
    <property type="match status" value="1"/>
</dbReference>
<name>A0A0C1BZ74_9BACT</name>
<feature type="transmembrane region" description="Helical" evidence="8">
    <location>
        <begin position="352"/>
        <end position="374"/>
    </location>
</feature>
<proteinExistence type="predicted"/>
<feature type="transmembrane region" description="Helical" evidence="8">
    <location>
        <begin position="84"/>
        <end position="105"/>
    </location>
</feature>
<dbReference type="PANTHER" id="PTHR42865:SF7">
    <property type="entry name" value="PROTON_GLUTAMATE-ASPARTATE SYMPORTER"/>
    <property type="match status" value="1"/>
</dbReference>